<evidence type="ECO:0000259" key="3">
    <source>
        <dbReference type="Pfam" id="PF00881"/>
    </source>
</evidence>
<dbReference type="AlphaFoldDB" id="A0A5K7SDE0"/>
<dbReference type="SUPFAM" id="SSF55469">
    <property type="entry name" value="FMN-dependent nitroreductase-like"/>
    <property type="match status" value="1"/>
</dbReference>
<dbReference type="Gene3D" id="3.40.109.10">
    <property type="entry name" value="NADH Oxidase"/>
    <property type="match status" value="1"/>
</dbReference>
<dbReference type="GO" id="GO:0016491">
    <property type="term" value="F:oxidoreductase activity"/>
    <property type="evidence" value="ECO:0007669"/>
    <property type="project" value="UniProtKB-KW"/>
</dbReference>
<protein>
    <submittedName>
        <fullName evidence="4">Nitroreductase family protein</fullName>
    </submittedName>
</protein>
<dbReference type="Pfam" id="PF00881">
    <property type="entry name" value="Nitroreductase"/>
    <property type="match status" value="2"/>
</dbReference>
<sequence>MLILFNTDGRNEKKVACKQAFFLLCTKQLNKPQMIDLLRTRRSIRKFTEQPIEPEKLEILKEAILRAPTSKNSNACEYIFIDAPELLQKLALCKPHGAASLQTAKLAIAVLVDESKTVAWIEDSSIAAFIGHLTAHSLGLGSCWIQIRGREYSEEKTSEAYVCETLHIPEGFRVLSIVAIGYAQRSHEGKPLSDLNFGKIHSNRF</sequence>
<dbReference type="KEGG" id="anf:AQPE_3774"/>
<evidence type="ECO:0000313" key="5">
    <source>
        <dbReference type="Proteomes" id="UP001193389"/>
    </source>
</evidence>
<name>A0A5K7SDE0_9BACT</name>
<keyword evidence="5" id="KW-1185">Reference proteome</keyword>
<evidence type="ECO:0000256" key="2">
    <source>
        <dbReference type="ARBA" id="ARBA00023002"/>
    </source>
</evidence>
<dbReference type="InterPro" id="IPR000415">
    <property type="entry name" value="Nitroreductase-like"/>
</dbReference>
<evidence type="ECO:0000313" key="4">
    <source>
        <dbReference type="EMBL" id="BBE19588.1"/>
    </source>
</evidence>
<accession>A0A5K7SDE0</accession>
<dbReference type="Proteomes" id="UP001193389">
    <property type="component" value="Chromosome"/>
</dbReference>
<dbReference type="InterPro" id="IPR029479">
    <property type="entry name" value="Nitroreductase"/>
</dbReference>
<dbReference type="PANTHER" id="PTHR43673:SF10">
    <property type="entry name" value="NADH DEHYDROGENASE_NAD(P)H NITROREDUCTASE XCC3605-RELATED"/>
    <property type="match status" value="1"/>
</dbReference>
<comment type="similarity">
    <text evidence="1">Belongs to the nitroreductase family.</text>
</comment>
<proteinExistence type="inferred from homology"/>
<dbReference type="PANTHER" id="PTHR43673">
    <property type="entry name" value="NAD(P)H NITROREDUCTASE YDGI-RELATED"/>
    <property type="match status" value="1"/>
</dbReference>
<reference evidence="4" key="1">
    <citation type="journal article" date="2020" name="Int. J. Syst. Evol. Microbiol.">
        <title>Aquipluma nitroreducens gen. nov. sp. nov., a novel facultatively anaerobic bacterium isolated from a freshwater lake.</title>
        <authorList>
            <person name="Watanabe M."/>
            <person name="Kojima H."/>
            <person name="Fukui M."/>
        </authorList>
    </citation>
    <scope>NUCLEOTIDE SEQUENCE</scope>
    <source>
        <strain evidence="4">MeG22</strain>
    </source>
</reference>
<feature type="domain" description="Nitroreductase" evidence="3">
    <location>
        <begin position="118"/>
        <end position="182"/>
    </location>
</feature>
<gene>
    <name evidence="4" type="ORF">AQPE_3774</name>
</gene>
<dbReference type="CDD" id="cd02151">
    <property type="entry name" value="nitroreductase"/>
    <property type="match status" value="1"/>
</dbReference>
<feature type="domain" description="Nitroreductase" evidence="3">
    <location>
        <begin position="38"/>
        <end position="91"/>
    </location>
</feature>
<organism evidence="4 5">
    <name type="scientific">Aquipluma nitroreducens</name>
    <dbReference type="NCBI Taxonomy" id="2010828"/>
    <lineage>
        <taxon>Bacteria</taxon>
        <taxon>Pseudomonadati</taxon>
        <taxon>Bacteroidota</taxon>
        <taxon>Bacteroidia</taxon>
        <taxon>Marinilabiliales</taxon>
        <taxon>Prolixibacteraceae</taxon>
        <taxon>Aquipluma</taxon>
    </lineage>
</organism>
<keyword evidence="2" id="KW-0560">Oxidoreductase</keyword>
<evidence type="ECO:0000256" key="1">
    <source>
        <dbReference type="ARBA" id="ARBA00007118"/>
    </source>
</evidence>
<dbReference type="EMBL" id="AP018694">
    <property type="protein sequence ID" value="BBE19588.1"/>
    <property type="molecule type" value="Genomic_DNA"/>
</dbReference>